<dbReference type="AlphaFoldDB" id="K5WHM1"/>
<gene>
    <name evidence="2" type="ORF">PHACADRAFT_248895</name>
</gene>
<reference evidence="2 3" key="1">
    <citation type="journal article" date="2012" name="BMC Genomics">
        <title>Comparative genomics of the white-rot fungi, Phanerochaete carnosa and P. chrysosporium, to elucidate the genetic basis of the distinct wood types they colonize.</title>
        <authorList>
            <person name="Suzuki H."/>
            <person name="MacDonald J."/>
            <person name="Syed K."/>
            <person name="Salamov A."/>
            <person name="Hori C."/>
            <person name="Aerts A."/>
            <person name="Henrissat B."/>
            <person name="Wiebenga A."/>
            <person name="vanKuyk P.A."/>
            <person name="Barry K."/>
            <person name="Lindquist E."/>
            <person name="LaButti K."/>
            <person name="Lapidus A."/>
            <person name="Lucas S."/>
            <person name="Coutinho P."/>
            <person name="Gong Y."/>
            <person name="Samejima M."/>
            <person name="Mahadevan R."/>
            <person name="Abou-Zaid M."/>
            <person name="de Vries R.P."/>
            <person name="Igarashi K."/>
            <person name="Yadav J.S."/>
            <person name="Grigoriev I.V."/>
            <person name="Master E.R."/>
        </authorList>
    </citation>
    <scope>NUCLEOTIDE SEQUENCE [LARGE SCALE GENOMIC DNA]</scope>
    <source>
        <strain evidence="2 3">HHB-10118-sp</strain>
    </source>
</reference>
<evidence type="ECO:0000313" key="3">
    <source>
        <dbReference type="Proteomes" id="UP000008370"/>
    </source>
</evidence>
<dbReference type="KEGG" id="pco:PHACADRAFT_248895"/>
<dbReference type="GeneID" id="18914482"/>
<feature type="compositionally biased region" description="Polar residues" evidence="1">
    <location>
        <begin position="113"/>
        <end position="129"/>
    </location>
</feature>
<evidence type="ECO:0000256" key="1">
    <source>
        <dbReference type="SAM" id="MobiDB-lite"/>
    </source>
</evidence>
<organism evidence="2 3">
    <name type="scientific">Phanerochaete carnosa (strain HHB-10118-sp)</name>
    <name type="common">White-rot fungus</name>
    <name type="synonym">Peniophora carnosa</name>
    <dbReference type="NCBI Taxonomy" id="650164"/>
    <lineage>
        <taxon>Eukaryota</taxon>
        <taxon>Fungi</taxon>
        <taxon>Dikarya</taxon>
        <taxon>Basidiomycota</taxon>
        <taxon>Agaricomycotina</taxon>
        <taxon>Agaricomycetes</taxon>
        <taxon>Polyporales</taxon>
        <taxon>Phanerochaetaceae</taxon>
        <taxon>Phanerochaete</taxon>
    </lineage>
</organism>
<proteinExistence type="predicted"/>
<feature type="region of interest" description="Disordered" evidence="1">
    <location>
        <begin position="109"/>
        <end position="155"/>
    </location>
</feature>
<sequence length="155" mass="16866">MRPTPAYIVNVTSAALGLIVVSLTWACNVAEVRHLSSALYGPPAAGISPLQHHAPTPLRLRRRPRIVITRHSSRSRYANQESSLAALYSPASSAIRLFDIDRAPARLRHGRTASGSSRQPQEFESQGPVTPSIYPGQPTSSLPPAHAIRLPHLMR</sequence>
<name>K5WHM1_PHACS</name>
<dbReference type="HOGENOM" id="CLU_1696137_0_0_1"/>
<dbReference type="EMBL" id="JH930469">
    <property type="protein sequence ID" value="EKM58815.1"/>
    <property type="molecule type" value="Genomic_DNA"/>
</dbReference>
<evidence type="ECO:0000313" key="2">
    <source>
        <dbReference type="EMBL" id="EKM58815.1"/>
    </source>
</evidence>
<accession>K5WHM1</accession>
<protein>
    <submittedName>
        <fullName evidence="2">Uncharacterized protein</fullName>
    </submittedName>
</protein>
<keyword evidence="3" id="KW-1185">Reference proteome</keyword>
<dbReference type="Proteomes" id="UP000008370">
    <property type="component" value="Unassembled WGS sequence"/>
</dbReference>
<dbReference type="InParanoid" id="K5WHM1"/>
<dbReference type="RefSeq" id="XP_007391407.1">
    <property type="nucleotide sequence ID" value="XM_007391345.1"/>
</dbReference>